<dbReference type="AlphaFoldDB" id="A0AAQ0BPK6"/>
<dbReference type="RefSeq" id="WP_040115255.1">
    <property type="nucleotide sequence ID" value="NZ_CP062917.1"/>
</dbReference>
<dbReference type="PROSITE" id="PS50206">
    <property type="entry name" value="RHODANESE_3"/>
    <property type="match status" value="1"/>
</dbReference>
<dbReference type="InterPro" id="IPR001763">
    <property type="entry name" value="Rhodanese-like_dom"/>
</dbReference>
<comment type="similarity">
    <text evidence="2">Belongs to the class-III pyridine nucleotide-disulfide oxidoreductase family.</text>
</comment>
<dbReference type="InterPro" id="IPR016156">
    <property type="entry name" value="FAD/NAD-linked_Rdtase_dimer_sf"/>
</dbReference>
<dbReference type="SUPFAM" id="SSF52821">
    <property type="entry name" value="Rhodanese/Cell cycle control phosphatase"/>
    <property type="match status" value="1"/>
</dbReference>
<geneLocation type="plasmid" evidence="8 9">
    <name>unnamednovel_1</name>
</geneLocation>
<keyword evidence="3" id="KW-0285">Flavoprotein</keyword>
<dbReference type="EMBL" id="CP062917">
    <property type="protein sequence ID" value="QPF11751.1"/>
    <property type="molecule type" value="Genomic_DNA"/>
</dbReference>
<evidence type="ECO:0000256" key="4">
    <source>
        <dbReference type="ARBA" id="ARBA00022827"/>
    </source>
</evidence>
<keyword evidence="4" id="KW-0274">FAD</keyword>
<dbReference type="SUPFAM" id="SSF51905">
    <property type="entry name" value="FAD/NAD(P)-binding domain"/>
    <property type="match status" value="1"/>
</dbReference>
<evidence type="ECO:0000259" key="7">
    <source>
        <dbReference type="PROSITE" id="PS50206"/>
    </source>
</evidence>
<keyword evidence="5" id="KW-0560">Oxidoreductase</keyword>
<dbReference type="Gene3D" id="3.40.250.10">
    <property type="entry name" value="Rhodanese-like domain"/>
    <property type="match status" value="1"/>
</dbReference>
<feature type="domain" description="Rhodanese" evidence="7">
    <location>
        <begin position="464"/>
        <end position="552"/>
    </location>
</feature>
<evidence type="ECO:0000256" key="6">
    <source>
        <dbReference type="ARBA" id="ARBA00023284"/>
    </source>
</evidence>
<dbReference type="Pfam" id="PF00581">
    <property type="entry name" value="Rhodanese"/>
    <property type="match status" value="1"/>
</dbReference>
<dbReference type="PRINTS" id="PR00368">
    <property type="entry name" value="FADPNR"/>
</dbReference>
<comment type="cofactor">
    <cofactor evidence="1">
        <name>FAD</name>
        <dbReference type="ChEBI" id="CHEBI:57692"/>
    </cofactor>
</comment>
<evidence type="ECO:0000313" key="8">
    <source>
        <dbReference type="EMBL" id="QPF11751.1"/>
    </source>
</evidence>
<evidence type="ECO:0000256" key="2">
    <source>
        <dbReference type="ARBA" id="ARBA00009130"/>
    </source>
</evidence>
<dbReference type="PANTHER" id="PTHR43429">
    <property type="entry name" value="PYRIDINE NUCLEOTIDE-DISULFIDE OXIDOREDUCTASE DOMAIN-CONTAINING"/>
    <property type="match status" value="1"/>
</dbReference>
<evidence type="ECO:0000256" key="5">
    <source>
        <dbReference type="ARBA" id="ARBA00023002"/>
    </source>
</evidence>
<proteinExistence type="inferred from homology"/>
<keyword evidence="6" id="KW-0676">Redox-active center</keyword>
<dbReference type="Pfam" id="PF07992">
    <property type="entry name" value="Pyr_redox_2"/>
    <property type="match status" value="1"/>
</dbReference>
<dbReference type="InterPro" id="IPR023753">
    <property type="entry name" value="FAD/NAD-binding_dom"/>
</dbReference>
<evidence type="ECO:0000256" key="1">
    <source>
        <dbReference type="ARBA" id="ARBA00001974"/>
    </source>
</evidence>
<dbReference type="GO" id="GO:0016491">
    <property type="term" value="F:oxidoreductase activity"/>
    <property type="evidence" value="ECO:0007669"/>
    <property type="project" value="UniProtKB-KW"/>
</dbReference>
<dbReference type="Gene3D" id="3.50.50.60">
    <property type="entry name" value="FAD/NAD(P)-binding domain"/>
    <property type="match status" value="2"/>
</dbReference>
<dbReference type="InterPro" id="IPR036873">
    <property type="entry name" value="Rhodanese-like_dom_sf"/>
</dbReference>
<dbReference type="SMART" id="SM00450">
    <property type="entry name" value="RHOD"/>
    <property type="match status" value="1"/>
</dbReference>
<evidence type="ECO:0000256" key="3">
    <source>
        <dbReference type="ARBA" id="ARBA00022630"/>
    </source>
</evidence>
<gene>
    <name evidence="8" type="ORF">IMO34_27340</name>
</gene>
<reference evidence="8 9" key="1">
    <citation type="submission" date="2020-10" db="EMBL/GenBank/DDBJ databases">
        <title>Resistance determinants and their genetic context in bacteria from a longitudinal study of pigs reared under conventional and antibiotic-free husbandry practices.</title>
        <authorList>
            <person name="Poulin-Laprade D."/>
            <person name="Brouard J.-S."/>
            <person name="Gagnon N."/>
            <person name="Turcotte A."/>
            <person name="Langlois A."/>
            <person name="Matte J.J."/>
            <person name="Carrillo C.D."/>
            <person name="Zaheer R."/>
            <person name="McAllister T."/>
            <person name="Topp E."/>
            <person name="Talbot G."/>
        </authorList>
    </citation>
    <scope>NUCLEOTIDE SEQUENCE [LARGE SCALE GENOMIC DNA]</scope>
    <source>
        <strain evidence="8 9">Res13-Abat-PEB01-P1-04-A</strain>
        <plasmid evidence="8 9">unnamednovel_1</plasmid>
    </source>
</reference>
<dbReference type="PRINTS" id="PR00411">
    <property type="entry name" value="PNDRDTASEI"/>
</dbReference>
<dbReference type="Pfam" id="PF02852">
    <property type="entry name" value="Pyr_redox_dim"/>
    <property type="match status" value="1"/>
</dbReference>
<dbReference type="InterPro" id="IPR036188">
    <property type="entry name" value="FAD/NAD-bd_sf"/>
</dbReference>
<dbReference type="InterPro" id="IPR004099">
    <property type="entry name" value="Pyr_nucl-diS_OxRdtase_dimer"/>
</dbReference>
<sequence>MKIVIVGGVAGGASAAARARRLSEDVSIVVFERGSDVSFANCGLPYHIGGNIPLRQSLILKTPEDFKSRFNIDVRTCHEVTSVDPVNKTVTVNNLISGEIHTEVWDRLLLSTGAAPVVPPLPGLQQEGVFTLRNLTDMDAILAWIEQHNVAHTTLVGGGFIGLEVMEALSERGIRVTLLEMGEQVMAPVDPEMASVLHQEIRNHGVDLRLRTALTEVLRTETGFRVALSDGGFVQTDMVILAIGVKPENSLATLAGLEVGKRGGICVNACMQTSIPDIYAVGDAVETPDLVFQEPANIPLAGPANRQGRIAADNMLDHHSLYHGSQGTSICKVFSLSIGSVGANEKQLKAHGTRYEKVYVHAADHAGYYPGATMISLKLLFSPDTGKILGAQASGKKGVDKRIDVLAVAQRAGLTVNDLEHLELTYAPPFNSARDVVNQAGMVAANVIKGDTVICHVRDVLQRVPGSYCLLDIRSPAELKQFGEYPDALSIPLDSLRENLEKVPKDKEIFIGCQSGLRGHVAYRILQAHGFRTYNLSGGFITWQAVTESISK</sequence>
<evidence type="ECO:0000313" key="9">
    <source>
        <dbReference type="Proteomes" id="UP000594500"/>
    </source>
</evidence>
<keyword evidence="8" id="KW-0614">Plasmid</keyword>
<protein>
    <submittedName>
        <fullName evidence="8">FAD-dependent oxidoreductase</fullName>
    </submittedName>
</protein>
<accession>A0AAQ0BPK6</accession>
<dbReference type="InterPro" id="IPR050260">
    <property type="entry name" value="FAD-bd_OxRdtase"/>
</dbReference>
<dbReference type="Proteomes" id="UP000594500">
    <property type="component" value="Plasmid unnamednovel_1"/>
</dbReference>
<dbReference type="PANTHER" id="PTHR43429:SF1">
    <property type="entry name" value="NAD(P)H SULFUR OXIDOREDUCTASE (COA-DEPENDENT)"/>
    <property type="match status" value="1"/>
</dbReference>
<dbReference type="SUPFAM" id="SSF55424">
    <property type="entry name" value="FAD/NAD-linked reductases, dimerisation (C-terminal) domain"/>
    <property type="match status" value="1"/>
</dbReference>
<organism evidence="8 9">
    <name type="scientific">Raoultella terrigena</name>
    <name type="common">Klebsiella terrigena</name>
    <dbReference type="NCBI Taxonomy" id="577"/>
    <lineage>
        <taxon>Bacteria</taxon>
        <taxon>Pseudomonadati</taxon>
        <taxon>Pseudomonadota</taxon>
        <taxon>Gammaproteobacteria</taxon>
        <taxon>Enterobacterales</taxon>
        <taxon>Enterobacteriaceae</taxon>
        <taxon>Klebsiella/Raoultella group</taxon>
        <taxon>Raoultella</taxon>
    </lineage>
</organism>
<name>A0AAQ0BPK6_RAOTE</name>